<dbReference type="Proteomes" id="UP000254258">
    <property type="component" value="Unassembled WGS sequence"/>
</dbReference>
<sequence>MYCICSNKSLDDIVLAQKAKALPFEQAIDQYTGCNGGCGSCISEIYALFDREGILVPDSVAV</sequence>
<accession>A0A370X221</accession>
<dbReference type="Pfam" id="PF04324">
    <property type="entry name" value="Fer2_BFD"/>
    <property type="match status" value="1"/>
</dbReference>
<comment type="caution">
    <text evidence="2">The sequence shown here is derived from an EMBL/GenBank/DDBJ whole genome shotgun (WGS) entry which is preliminary data.</text>
</comment>
<evidence type="ECO:0000313" key="2">
    <source>
        <dbReference type="EMBL" id="RDS82301.1"/>
    </source>
</evidence>
<evidence type="ECO:0000313" key="3">
    <source>
        <dbReference type="Proteomes" id="UP000254258"/>
    </source>
</evidence>
<reference evidence="2 3" key="1">
    <citation type="submission" date="2018-07" db="EMBL/GenBank/DDBJ databases">
        <title>Dyella monticola sp. nov. and Dyella psychrodurans sp. nov. isolated from monsoon evergreen broad-leaved forest soil of Dinghu Mountain, China.</title>
        <authorList>
            <person name="Gao Z."/>
            <person name="Qiu L."/>
        </authorList>
    </citation>
    <scope>NUCLEOTIDE SEQUENCE [LARGE SCALE GENOMIC DNA]</scope>
    <source>
        <strain evidence="2 3">4G-K06</strain>
    </source>
</reference>
<dbReference type="InterPro" id="IPR007419">
    <property type="entry name" value="BFD-like_2Fe2S-bd_dom"/>
</dbReference>
<name>A0A370X221_9GAMM</name>
<keyword evidence="3" id="KW-1185">Reference proteome</keyword>
<dbReference type="RefSeq" id="WP_115495361.1">
    <property type="nucleotide sequence ID" value="NZ_QRBE01000004.1"/>
</dbReference>
<organism evidence="2 3">
    <name type="scientific">Dyella monticola</name>
    <dbReference type="NCBI Taxonomy" id="1927958"/>
    <lineage>
        <taxon>Bacteria</taxon>
        <taxon>Pseudomonadati</taxon>
        <taxon>Pseudomonadota</taxon>
        <taxon>Gammaproteobacteria</taxon>
        <taxon>Lysobacterales</taxon>
        <taxon>Rhodanobacteraceae</taxon>
        <taxon>Dyella</taxon>
    </lineage>
</organism>
<dbReference type="EMBL" id="QRBE01000004">
    <property type="protein sequence ID" value="RDS82301.1"/>
    <property type="molecule type" value="Genomic_DNA"/>
</dbReference>
<dbReference type="OrthoDB" id="5296727at2"/>
<gene>
    <name evidence="2" type="ORF">DWU98_09760</name>
</gene>
<dbReference type="InterPro" id="IPR041854">
    <property type="entry name" value="BFD-like_2Fe2S-bd_dom_sf"/>
</dbReference>
<proteinExistence type="predicted"/>
<dbReference type="AlphaFoldDB" id="A0A370X221"/>
<feature type="domain" description="BFD-like [2Fe-2S]-binding" evidence="1">
    <location>
        <begin position="3"/>
        <end position="50"/>
    </location>
</feature>
<protein>
    <recommendedName>
        <fullName evidence="1">BFD-like [2Fe-2S]-binding domain-containing protein</fullName>
    </recommendedName>
</protein>
<dbReference type="Gene3D" id="1.10.10.1100">
    <property type="entry name" value="BFD-like [2Fe-2S]-binding domain"/>
    <property type="match status" value="1"/>
</dbReference>
<evidence type="ECO:0000259" key="1">
    <source>
        <dbReference type="Pfam" id="PF04324"/>
    </source>
</evidence>